<evidence type="ECO:0000313" key="1">
    <source>
        <dbReference type="EMBL" id="KAJ7772484.1"/>
    </source>
</evidence>
<reference evidence="1" key="1">
    <citation type="submission" date="2023-03" db="EMBL/GenBank/DDBJ databases">
        <title>Massive genome expansion in bonnet fungi (Mycena s.s.) driven by repeated elements and novel gene families across ecological guilds.</title>
        <authorList>
            <consortium name="Lawrence Berkeley National Laboratory"/>
            <person name="Harder C.B."/>
            <person name="Miyauchi S."/>
            <person name="Viragh M."/>
            <person name="Kuo A."/>
            <person name="Thoen E."/>
            <person name="Andreopoulos B."/>
            <person name="Lu D."/>
            <person name="Skrede I."/>
            <person name="Drula E."/>
            <person name="Henrissat B."/>
            <person name="Morin E."/>
            <person name="Kohler A."/>
            <person name="Barry K."/>
            <person name="LaButti K."/>
            <person name="Morin E."/>
            <person name="Salamov A."/>
            <person name="Lipzen A."/>
            <person name="Mereny Z."/>
            <person name="Hegedus B."/>
            <person name="Baldrian P."/>
            <person name="Stursova M."/>
            <person name="Weitz H."/>
            <person name="Taylor A."/>
            <person name="Grigoriev I.V."/>
            <person name="Nagy L.G."/>
            <person name="Martin F."/>
            <person name="Kauserud H."/>
        </authorList>
    </citation>
    <scope>NUCLEOTIDE SEQUENCE</scope>
    <source>
        <strain evidence="1">CBHHK182m</strain>
    </source>
</reference>
<sequence length="197" mass="22831">MISIHTLSLGNFPGCAAQVSGDLACGCFHLISNPPKRWNSWDSLPYGLFSCWGKLVRCSPHSNPELLHTIREFTPPWNKMEWRMDLLHPVHFHDVLQWLKAHPDTPTELITQWQSYLEESLSMYPVKNEDVSATKFEAEWQEKHKDTVDFNASPHSLPYIPLDEAEVIHCFQQIMETLYRDSEEEDSAEESEEESES</sequence>
<accession>A0AAD7JV92</accession>
<comment type="caution">
    <text evidence="1">The sequence shown here is derived from an EMBL/GenBank/DDBJ whole genome shotgun (WGS) entry which is preliminary data.</text>
</comment>
<dbReference type="AlphaFoldDB" id="A0AAD7JV92"/>
<dbReference type="Proteomes" id="UP001215598">
    <property type="component" value="Unassembled WGS sequence"/>
</dbReference>
<keyword evidence="2" id="KW-1185">Reference proteome</keyword>
<dbReference type="EMBL" id="JARKIB010000014">
    <property type="protein sequence ID" value="KAJ7772484.1"/>
    <property type="molecule type" value="Genomic_DNA"/>
</dbReference>
<organism evidence="1 2">
    <name type="scientific">Mycena metata</name>
    <dbReference type="NCBI Taxonomy" id="1033252"/>
    <lineage>
        <taxon>Eukaryota</taxon>
        <taxon>Fungi</taxon>
        <taxon>Dikarya</taxon>
        <taxon>Basidiomycota</taxon>
        <taxon>Agaricomycotina</taxon>
        <taxon>Agaricomycetes</taxon>
        <taxon>Agaricomycetidae</taxon>
        <taxon>Agaricales</taxon>
        <taxon>Marasmiineae</taxon>
        <taxon>Mycenaceae</taxon>
        <taxon>Mycena</taxon>
    </lineage>
</organism>
<gene>
    <name evidence="1" type="ORF">B0H16DRAFT_1513535</name>
</gene>
<proteinExistence type="predicted"/>
<name>A0AAD7JV92_9AGAR</name>
<evidence type="ECO:0000313" key="2">
    <source>
        <dbReference type="Proteomes" id="UP001215598"/>
    </source>
</evidence>
<protein>
    <submittedName>
        <fullName evidence="1">Uncharacterized protein</fullName>
    </submittedName>
</protein>
<feature type="non-terminal residue" evidence="1">
    <location>
        <position position="1"/>
    </location>
</feature>